<evidence type="ECO:0000256" key="2">
    <source>
        <dbReference type="SAM" id="Coils"/>
    </source>
</evidence>
<sequence>MSEKRQQPENAQKLPDNLRVLLVDDEENILRSLKRLLRREPYEVVTAESGDAAIGVLENERVDLIISDARMPGMDGPTLLSTARRRWPWIVRILLTGYADMNSTIKAINDGRIYQYISKPWEDDDLRTTIQQALAFQYSERRRLALEKLARKQNRELKTLNETLEQKVAARTTELQQTTDMLDETLAELRKSYVTTTGVFASLFNQRLPADLQTNAQVSSLARAVAAHLEMEENATRDLEMAAALYNLGKLAWSDEMLRAPSDKLTREQDRIYRRYPEAGEQLLMALDPLQGAAALIRHQRERWDGRGYPDELEGEAIPLGARILRLTVDFIEMQAGLVVRHKMPREDAIRTIKRQGGRLYQPELCETFTELLENNAPDLYPEDDTMIAVPTHGLEPGMVLARDLHAASGMLLLNEGKELTERLIDKLIAFEKGEPRGTRYTLFICKSDDADGQNVEAG</sequence>
<dbReference type="PANTHER" id="PTHR45228">
    <property type="entry name" value="CYCLIC DI-GMP PHOSPHODIESTERASE TM_0186-RELATED"/>
    <property type="match status" value="1"/>
</dbReference>
<evidence type="ECO:0000256" key="1">
    <source>
        <dbReference type="PROSITE-ProRule" id="PRU00169"/>
    </source>
</evidence>
<dbReference type="CDD" id="cd17569">
    <property type="entry name" value="REC_HupR-like"/>
    <property type="match status" value="1"/>
</dbReference>
<keyword evidence="6" id="KW-1185">Reference proteome</keyword>
<name>A0ABQ3AKQ8_9GAMM</name>
<proteinExistence type="predicted"/>
<dbReference type="SUPFAM" id="SSF52172">
    <property type="entry name" value="CheY-like"/>
    <property type="match status" value="1"/>
</dbReference>
<dbReference type="SUPFAM" id="SSF109604">
    <property type="entry name" value="HD-domain/PDEase-like"/>
    <property type="match status" value="1"/>
</dbReference>
<organism evidence="5 6">
    <name type="scientific">Marinobacter zhanjiangensis</name>
    <dbReference type="NCBI Taxonomy" id="578215"/>
    <lineage>
        <taxon>Bacteria</taxon>
        <taxon>Pseudomonadati</taxon>
        <taxon>Pseudomonadota</taxon>
        <taxon>Gammaproteobacteria</taxon>
        <taxon>Pseudomonadales</taxon>
        <taxon>Marinobacteraceae</taxon>
        <taxon>Marinobacter</taxon>
    </lineage>
</organism>
<dbReference type="PANTHER" id="PTHR45228:SF8">
    <property type="entry name" value="TWO-COMPONENT RESPONSE REGULATOR-RELATED"/>
    <property type="match status" value="1"/>
</dbReference>
<accession>A0ABQ3AKQ8</accession>
<keyword evidence="1" id="KW-0597">Phosphoprotein</keyword>
<dbReference type="Proteomes" id="UP000601597">
    <property type="component" value="Unassembled WGS sequence"/>
</dbReference>
<dbReference type="InterPro" id="IPR037522">
    <property type="entry name" value="HD_GYP_dom"/>
</dbReference>
<evidence type="ECO:0000313" key="5">
    <source>
        <dbReference type="EMBL" id="GGY59849.1"/>
    </source>
</evidence>
<dbReference type="PROSITE" id="PS50110">
    <property type="entry name" value="RESPONSE_REGULATORY"/>
    <property type="match status" value="1"/>
</dbReference>
<dbReference type="RefSeq" id="WP_189571712.1">
    <property type="nucleotide sequence ID" value="NZ_BMXV01000001.1"/>
</dbReference>
<evidence type="ECO:0000259" key="4">
    <source>
        <dbReference type="PROSITE" id="PS51832"/>
    </source>
</evidence>
<comment type="caution">
    <text evidence="5">The sequence shown here is derived from an EMBL/GenBank/DDBJ whole genome shotgun (WGS) entry which is preliminary data.</text>
</comment>
<dbReference type="PROSITE" id="PS51832">
    <property type="entry name" value="HD_GYP"/>
    <property type="match status" value="1"/>
</dbReference>
<gene>
    <name evidence="5" type="ORF">GCM10007071_02810</name>
</gene>
<feature type="modified residue" description="4-aspartylphosphate" evidence="1">
    <location>
        <position position="68"/>
    </location>
</feature>
<dbReference type="SMART" id="SM00448">
    <property type="entry name" value="REC"/>
    <property type="match status" value="1"/>
</dbReference>
<reference evidence="6" key="1">
    <citation type="journal article" date="2019" name="Int. J. Syst. Evol. Microbiol.">
        <title>The Global Catalogue of Microorganisms (GCM) 10K type strain sequencing project: providing services to taxonomists for standard genome sequencing and annotation.</title>
        <authorList>
            <consortium name="The Broad Institute Genomics Platform"/>
            <consortium name="The Broad Institute Genome Sequencing Center for Infectious Disease"/>
            <person name="Wu L."/>
            <person name="Ma J."/>
        </authorList>
    </citation>
    <scope>NUCLEOTIDE SEQUENCE [LARGE SCALE GENOMIC DNA]</scope>
    <source>
        <strain evidence="6">KCTC 22280</strain>
    </source>
</reference>
<dbReference type="Pfam" id="PF13487">
    <property type="entry name" value="HD_5"/>
    <property type="match status" value="1"/>
</dbReference>
<dbReference type="Gene3D" id="3.40.50.2300">
    <property type="match status" value="1"/>
</dbReference>
<feature type="coiled-coil region" evidence="2">
    <location>
        <begin position="143"/>
        <end position="170"/>
    </location>
</feature>
<feature type="domain" description="Response regulatory" evidence="3">
    <location>
        <begin position="19"/>
        <end position="134"/>
    </location>
</feature>
<evidence type="ECO:0000259" key="3">
    <source>
        <dbReference type="PROSITE" id="PS50110"/>
    </source>
</evidence>
<keyword evidence="2" id="KW-0175">Coiled coil</keyword>
<dbReference type="InterPro" id="IPR003607">
    <property type="entry name" value="HD/PDEase_dom"/>
</dbReference>
<dbReference type="InterPro" id="IPR001789">
    <property type="entry name" value="Sig_transdc_resp-reg_receiver"/>
</dbReference>
<feature type="domain" description="HD-GYP" evidence="4">
    <location>
        <begin position="189"/>
        <end position="385"/>
    </location>
</feature>
<dbReference type="InterPro" id="IPR011006">
    <property type="entry name" value="CheY-like_superfamily"/>
</dbReference>
<dbReference type="Gene3D" id="1.10.3210.10">
    <property type="entry name" value="Hypothetical protein af1432"/>
    <property type="match status" value="1"/>
</dbReference>
<protein>
    <submittedName>
        <fullName evidence="5">Two-component system response regulator</fullName>
    </submittedName>
</protein>
<dbReference type="CDD" id="cd00077">
    <property type="entry name" value="HDc"/>
    <property type="match status" value="1"/>
</dbReference>
<dbReference type="InterPro" id="IPR052020">
    <property type="entry name" value="Cyclic_di-GMP/3'3'-cGAMP_PDE"/>
</dbReference>
<evidence type="ECO:0000313" key="6">
    <source>
        <dbReference type="Proteomes" id="UP000601597"/>
    </source>
</evidence>
<dbReference type="Pfam" id="PF00072">
    <property type="entry name" value="Response_reg"/>
    <property type="match status" value="1"/>
</dbReference>
<dbReference type="EMBL" id="BMXV01000001">
    <property type="protein sequence ID" value="GGY59849.1"/>
    <property type="molecule type" value="Genomic_DNA"/>
</dbReference>